<dbReference type="EMBL" id="CP059253">
    <property type="protein sequence ID" value="QLL35010.1"/>
    <property type="molecule type" value="Genomic_DNA"/>
</dbReference>
<feature type="binding site" evidence="7">
    <location>
        <begin position="512"/>
        <end position="513"/>
    </location>
    <ligand>
        <name>L-glutamate</name>
        <dbReference type="ChEBI" id="CHEBI:29985"/>
    </ligand>
</feature>
<evidence type="ECO:0000256" key="6">
    <source>
        <dbReference type="PIRSR" id="PIRSR600101-1"/>
    </source>
</evidence>
<dbReference type="Gene3D" id="3.60.20.40">
    <property type="match status" value="1"/>
</dbReference>
<dbReference type="UniPathway" id="UPA00204"/>
<reference evidence="10 11" key="1">
    <citation type="submission" date="2020-06" db="EMBL/GenBank/DDBJ databases">
        <title>The yeast mating-type switching endonuclease HO is a domesticated member of an unorthodox homing genetic element family.</title>
        <authorList>
            <person name="Coughlan A.Y."/>
            <person name="Lombardi L."/>
            <person name="Braun-Galleani S."/>
            <person name="Martos A.R."/>
            <person name="Galeote V."/>
            <person name="Bigey F."/>
            <person name="Dequin S."/>
            <person name="Byrne K.P."/>
            <person name="Wolfe K.H."/>
        </authorList>
    </citation>
    <scope>NUCLEOTIDE SEQUENCE [LARGE SCALE GENOMIC DNA]</scope>
    <source>
        <strain evidence="10 11">CBS764</strain>
    </source>
</reference>
<dbReference type="FunFam" id="3.60.20.40:FF:000001">
    <property type="entry name" value="Gamma-glutamyltranspeptidase 1"/>
    <property type="match status" value="1"/>
</dbReference>
<dbReference type="PRINTS" id="PR01210">
    <property type="entry name" value="GGTRANSPTASE"/>
</dbReference>
<dbReference type="InterPro" id="IPR043138">
    <property type="entry name" value="GGT_lsub"/>
</dbReference>
<dbReference type="GO" id="GO:0000324">
    <property type="term" value="C:fungal-type vacuole"/>
    <property type="evidence" value="ECO:0007669"/>
    <property type="project" value="TreeGrafter"/>
</dbReference>
<feature type="binding site" evidence="7">
    <location>
        <position position="535"/>
    </location>
    <ligand>
        <name>L-glutamate</name>
        <dbReference type="ChEBI" id="CHEBI:29985"/>
    </ligand>
</feature>
<dbReference type="GO" id="GO:0036374">
    <property type="term" value="F:glutathione hydrolase activity"/>
    <property type="evidence" value="ECO:0007669"/>
    <property type="project" value="UniProtKB-UniRule"/>
</dbReference>
<dbReference type="EC" id="3.4.19.13" evidence="8"/>
<keyword evidence="8" id="KW-0808">Transferase</keyword>
<dbReference type="GO" id="GO:0005886">
    <property type="term" value="C:plasma membrane"/>
    <property type="evidence" value="ECO:0007669"/>
    <property type="project" value="TreeGrafter"/>
</dbReference>
<evidence type="ECO:0000256" key="8">
    <source>
        <dbReference type="RuleBase" id="RU368068"/>
    </source>
</evidence>
<organism evidence="10 11">
    <name type="scientific">Torulaspora globosa</name>
    <dbReference type="NCBI Taxonomy" id="48254"/>
    <lineage>
        <taxon>Eukaryota</taxon>
        <taxon>Fungi</taxon>
        <taxon>Dikarya</taxon>
        <taxon>Ascomycota</taxon>
        <taxon>Saccharomycotina</taxon>
        <taxon>Saccharomycetes</taxon>
        <taxon>Saccharomycetales</taxon>
        <taxon>Saccharomycetaceae</taxon>
        <taxon>Torulaspora</taxon>
    </lineage>
</organism>
<comment type="catalytic activity">
    <reaction evidence="1 8">
        <text>an S-substituted glutathione + H2O = an S-substituted L-cysteinylglycine + L-glutamate</text>
        <dbReference type="Rhea" id="RHEA:59468"/>
        <dbReference type="ChEBI" id="CHEBI:15377"/>
        <dbReference type="ChEBI" id="CHEBI:29985"/>
        <dbReference type="ChEBI" id="CHEBI:90779"/>
        <dbReference type="ChEBI" id="CHEBI:143103"/>
        <dbReference type="EC" id="3.4.19.13"/>
    </reaction>
</comment>
<dbReference type="Gene3D" id="1.10.246.130">
    <property type="match status" value="1"/>
</dbReference>
<dbReference type="GO" id="GO:0103068">
    <property type="term" value="F:leukotriene C4 gamma-glutamyl transferase activity"/>
    <property type="evidence" value="ECO:0007669"/>
    <property type="project" value="UniProtKB-EC"/>
</dbReference>
<dbReference type="AlphaFoldDB" id="A0A7G3ZNC4"/>
<dbReference type="InterPro" id="IPR043137">
    <property type="entry name" value="GGT_ssub_C"/>
</dbReference>
<keyword evidence="11" id="KW-1185">Reference proteome</keyword>
<keyword evidence="8" id="KW-0012">Acyltransferase</keyword>
<dbReference type="PROSITE" id="PS00462">
    <property type="entry name" value="G_GLU_TRANSPEPTIDASE"/>
    <property type="match status" value="1"/>
</dbReference>
<dbReference type="PANTHER" id="PTHR11686">
    <property type="entry name" value="GAMMA GLUTAMYL TRANSPEPTIDASE"/>
    <property type="match status" value="1"/>
</dbReference>
<comment type="function">
    <text evidence="8">Cleaves the gamma-glutamyl peptide bond of glutathione and glutathione conjugates.</text>
</comment>
<evidence type="ECO:0000256" key="5">
    <source>
        <dbReference type="ARBA" id="ARBA00047417"/>
    </source>
</evidence>
<dbReference type="NCBIfam" id="TIGR00066">
    <property type="entry name" value="g_glut_trans"/>
    <property type="match status" value="1"/>
</dbReference>
<dbReference type="InterPro" id="IPR029055">
    <property type="entry name" value="Ntn_hydrolases_N"/>
</dbReference>
<evidence type="ECO:0000256" key="7">
    <source>
        <dbReference type="PIRSR" id="PIRSR600101-2"/>
    </source>
</evidence>
<dbReference type="InterPro" id="IPR055262">
    <property type="entry name" value="GGT_CS"/>
</dbReference>
<feature type="binding site" evidence="7">
    <location>
        <begin position="460"/>
        <end position="462"/>
    </location>
    <ligand>
        <name>L-glutamate</name>
        <dbReference type="ChEBI" id="CHEBI:29985"/>
    </ligand>
</feature>
<evidence type="ECO:0000313" key="11">
    <source>
        <dbReference type="Proteomes" id="UP000515788"/>
    </source>
</evidence>
<evidence type="ECO:0000256" key="3">
    <source>
        <dbReference type="ARBA" id="ARBA00005115"/>
    </source>
</evidence>
<comment type="similarity">
    <text evidence="4">Belongs to the gamma-glutamyltransferase family.</text>
</comment>
<dbReference type="SUPFAM" id="SSF56235">
    <property type="entry name" value="N-terminal nucleophile aminohydrolases (Ntn hydrolases)"/>
    <property type="match status" value="1"/>
</dbReference>
<sequence>MQSPSSGGKFLHRRIAAVILSLISILSVAQSHPVTNFVPVRPDFGSFEKLDSGHNIEIDPLRREPTLNPDKDLLKIGRHGGISSDLQLCSNLTIEKVLQKFPGSNAADAAVTQALCIGMINFFNSGVGGGGYAVFSGKQEKDHLFVDFREQAPAGSHKQMFDECPDCSKVGGLAVGVPGELKGLYELHKSRGSGQVAWADLVTPVAELGYEGWEIGAALGASLEKYEPLLLQMTEDWSFVINSTGNGVKKAGDWIQRPALSDTLMELAKNGSAEPFYDPNHWVARSIVKSIGKHGGILTKEDLANYTVSAGKPLSLKIRSGYQYAPNNDLTVLTSSGSSSGAALISALSIMDQMETVEGGDYMPLTSFQLIEAMKWMGSARSRLGDYDGDEIPAHIKEVLGKEWIDNAAGKIKQNCLRSEPKTFENWTWYNPAYEINEPHGTAHFSIVDGLGNAVSLTTTINLLFGSLVHDPVTGVIFNNEMDDFSQPHRSNSFGLAASIYNYPSPGRRPLSSAVPSIILNELGIPDLVVGASGGSTITTSVLQAIVRSYWYNMPLLETIAYPRVHHQLLPDVLEVENYSMVGKSAVGSFNKMGYSTQERGPRSVVNAIRYFNGDWHAVSDYWRKRGVSSVY</sequence>
<comment type="catalytic activity">
    <reaction evidence="2 8">
        <text>glutathione + H2O = L-cysteinylglycine + L-glutamate</text>
        <dbReference type="Rhea" id="RHEA:28807"/>
        <dbReference type="ChEBI" id="CHEBI:15377"/>
        <dbReference type="ChEBI" id="CHEBI:29985"/>
        <dbReference type="ChEBI" id="CHEBI:57925"/>
        <dbReference type="ChEBI" id="CHEBI:61694"/>
        <dbReference type="EC" id="3.4.19.13"/>
    </reaction>
</comment>
<keyword evidence="9" id="KW-0732">Signal</keyword>
<evidence type="ECO:0000256" key="2">
    <source>
        <dbReference type="ARBA" id="ARBA00001089"/>
    </source>
</evidence>
<dbReference type="KEGG" id="tgb:HG536_0H03860"/>
<evidence type="ECO:0000313" key="10">
    <source>
        <dbReference type="EMBL" id="QLL35010.1"/>
    </source>
</evidence>
<dbReference type="Proteomes" id="UP000515788">
    <property type="component" value="Chromosome 8"/>
</dbReference>
<accession>A0A7G3ZNC4</accession>
<dbReference type="InterPro" id="IPR000101">
    <property type="entry name" value="GGT_peptidase"/>
</dbReference>
<feature type="binding site" evidence="7">
    <location>
        <position position="484"/>
    </location>
    <ligand>
        <name>L-glutamate</name>
        <dbReference type="ChEBI" id="CHEBI:29985"/>
    </ligand>
</feature>
<dbReference type="PANTHER" id="PTHR11686:SF9">
    <property type="entry name" value="RE13973P"/>
    <property type="match status" value="1"/>
</dbReference>
<dbReference type="GO" id="GO:0006751">
    <property type="term" value="P:glutathione catabolic process"/>
    <property type="evidence" value="ECO:0007669"/>
    <property type="project" value="UniProtKB-UniRule"/>
</dbReference>
<feature type="active site" description="Nucleophile" evidence="6">
    <location>
        <position position="442"/>
    </location>
</feature>
<dbReference type="OrthoDB" id="1081007at2759"/>
<dbReference type="RefSeq" id="XP_037141684.1">
    <property type="nucleotide sequence ID" value="XM_037285788.1"/>
</dbReference>
<keyword evidence="8" id="KW-0378">Hydrolase</keyword>
<feature type="binding site" evidence="7">
    <location>
        <position position="149"/>
    </location>
    <ligand>
        <name>L-glutamate</name>
        <dbReference type="ChEBI" id="CHEBI:29985"/>
    </ligand>
</feature>
<dbReference type="Pfam" id="PF01019">
    <property type="entry name" value="G_glu_transpept"/>
    <property type="match status" value="1"/>
</dbReference>
<protein>
    <recommendedName>
        <fullName evidence="8">Glutathione hydrolase</fullName>
        <ecNumber evidence="8">2.3.2.2</ecNumber>
        <ecNumber evidence="8">3.4.19.13</ecNumber>
    </recommendedName>
    <alternativeName>
        <fullName evidence="8">Gamma-glutamyltransferase</fullName>
    </alternativeName>
    <alternativeName>
        <fullName evidence="8">Gamma-glutamyltranspeptidase</fullName>
    </alternativeName>
</protein>
<evidence type="ECO:0000256" key="1">
    <source>
        <dbReference type="ARBA" id="ARBA00001049"/>
    </source>
</evidence>
<evidence type="ECO:0000256" key="4">
    <source>
        <dbReference type="ARBA" id="ARBA00009381"/>
    </source>
</evidence>
<feature type="signal peptide" evidence="9">
    <location>
        <begin position="1"/>
        <end position="31"/>
    </location>
</feature>
<comment type="pathway">
    <text evidence="3 8">Sulfur metabolism; glutathione metabolism.</text>
</comment>
<comment type="catalytic activity">
    <reaction evidence="5 8">
        <text>an N-terminal (5-L-glutamyl)-[peptide] + an alpha-amino acid = 5-L-glutamyl amino acid + an N-terminal L-alpha-aminoacyl-[peptide]</text>
        <dbReference type="Rhea" id="RHEA:23904"/>
        <dbReference type="Rhea" id="RHEA-COMP:9780"/>
        <dbReference type="Rhea" id="RHEA-COMP:9795"/>
        <dbReference type="ChEBI" id="CHEBI:77644"/>
        <dbReference type="ChEBI" id="CHEBI:78597"/>
        <dbReference type="ChEBI" id="CHEBI:78599"/>
        <dbReference type="ChEBI" id="CHEBI:78608"/>
        <dbReference type="EC" id="2.3.2.2"/>
    </reaction>
</comment>
<dbReference type="EC" id="2.3.2.2" evidence="8"/>
<gene>
    <name evidence="10" type="ORF">HG536_0H03860</name>
</gene>
<evidence type="ECO:0000256" key="9">
    <source>
        <dbReference type="SAM" id="SignalP"/>
    </source>
</evidence>
<dbReference type="GeneID" id="59328276"/>
<feature type="chain" id="PRO_5028827265" description="Glutathione hydrolase" evidence="9">
    <location>
        <begin position="32"/>
        <end position="632"/>
    </location>
</feature>
<name>A0A7G3ZNC4_9SACH</name>
<proteinExistence type="inferred from homology"/>